<organism evidence="1 2">
    <name type="scientific">Dictyobacter aurantiacus</name>
    <dbReference type="NCBI Taxonomy" id="1936993"/>
    <lineage>
        <taxon>Bacteria</taxon>
        <taxon>Bacillati</taxon>
        <taxon>Chloroflexota</taxon>
        <taxon>Ktedonobacteria</taxon>
        <taxon>Ktedonobacterales</taxon>
        <taxon>Dictyobacteraceae</taxon>
        <taxon>Dictyobacter</taxon>
    </lineage>
</organism>
<dbReference type="AlphaFoldDB" id="A0A401Z9U4"/>
<evidence type="ECO:0000313" key="1">
    <source>
        <dbReference type="EMBL" id="GCE03650.1"/>
    </source>
</evidence>
<evidence type="ECO:0000313" key="2">
    <source>
        <dbReference type="Proteomes" id="UP000287224"/>
    </source>
</evidence>
<protein>
    <submittedName>
        <fullName evidence="1">Uncharacterized protein</fullName>
    </submittedName>
</protein>
<dbReference type="OrthoDB" id="170063at2"/>
<name>A0A401Z9U4_9CHLR</name>
<keyword evidence="2" id="KW-1185">Reference proteome</keyword>
<sequence length="108" mass="12312">MSNYGQPLQDYGPWEGVPVSGWFDVAIWPAGLGENRMPLYAGYIKAATAFQAIEDAMRNYGLCRIAYACARALDRSICYRAFRVFVTLDAVQDDWDQEFDTLLRSVDW</sequence>
<proteinExistence type="predicted"/>
<comment type="caution">
    <text evidence="1">The sequence shown here is derived from an EMBL/GenBank/DDBJ whole genome shotgun (WGS) entry which is preliminary data.</text>
</comment>
<dbReference type="Proteomes" id="UP000287224">
    <property type="component" value="Unassembled WGS sequence"/>
</dbReference>
<dbReference type="RefSeq" id="WP_126594898.1">
    <property type="nucleotide sequence ID" value="NZ_BIFQ01000001.1"/>
</dbReference>
<accession>A0A401Z9U4</accession>
<gene>
    <name evidence="1" type="ORF">KDAU_09790</name>
</gene>
<dbReference type="EMBL" id="BIFQ01000001">
    <property type="protein sequence ID" value="GCE03650.1"/>
    <property type="molecule type" value="Genomic_DNA"/>
</dbReference>
<reference evidence="2" key="1">
    <citation type="submission" date="2018-12" db="EMBL/GenBank/DDBJ databases">
        <title>Tengunoibacter tsumagoiensis gen. nov., sp. nov., Dictyobacter kobayashii sp. nov., D. alpinus sp. nov., and D. joshuensis sp. nov. and description of Dictyobacteraceae fam. nov. within the order Ktedonobacterales isolated from Tengu-no-mugimeshi.</title>
        <authorList>
            <person name="Wang C.M."/>
            <person name="Zheng Y."/>
            <person name="Sakai Y."/>
            <person name="Toyoda A."/>
            <person name="Minakuchi Y."/>
            <person name="Abe K."/>
            <person name="Yokota A."/>
            <person name="Yabe S."/>
        </authorList>
    </citation>
    <scope>NUCLEOTIDE SEQUENCE [LARGE SCALE GENOMIC DNA]</scope>
    <source>
        <strain evidence="2">S-27</strain>
    </source>
</reference>